<sequence>MEAKEGNQESFHAHVQRLVAEGKLSAEDAAELLGAGTEPQTTLVGPSLVKQEALHDTPPDLTLKVEAYALTVVYEPGLTMPQLSATRDGELQLSQDQHGWRLERARHPEGIRFSSGLRAVLSLPFEPRHVRAEVSGGSLSLSDVQGEALMHINGGSLRMADAGSLQAEVNGGSLRAGQITGAAMLNVNGGSLTLGRSTALRASVNGGSLQWSGRLDEGEHRLEINAGSATLHPDPDSSLRLDVATTLGSVKSDLPLTRTGGTMSARYSGMVGQGAARLSAQVTAGSLKVVGA</sequence>
<evidence type="ECO:0000313" key="1">
    <source>
        <dbReference type="EMBL" id="XBV86567.1"/>
    </source>
</evidence>
<proteinExistence type="predicted"/>
<organism evidence="1">
    <name type="scientific">Deinococcus sonorensis KR-87</name>
    <dbReference type="NCBI Taxonomy" id="694439"/>
    <lineage>
        <taxon>Bacteria</taxon>
        <taxon>Thermotogati</taxon>
        <taxon>Deinococcota</taxon>
        <taxon>Deinococci</taxon>
        <taxon>Deinococcales</taxon>
        <taxon>Deinococcaceae</taxon>
        <taxon>Deinococcus</taxon>
    </lineage>
</organism>
<reference evidence="1" key="1">
    <citation type="submission" date="2024-06" db="EMBL/GenBank/DDBJ databases">
        <title>Draft Genome Sequence of Deinococcus sonorensis Type Strain KR-87, a Biofilm Producing Representative of the Genus Deinococcus.</title>
        <authorList>
            <person name="Boren L.S."/>
            <person name="Grosso R.A."/>
            <person name="Hugenberg-Cox A.N."/>
            <person name="Hill J.T.E."/>
            <person name="Albert C.M."/>
            <person name="Tuohy J.M."/>
        </authorList>
    </citation>
    <scope>NUCLEOTIDE SEQUENCE</scope>
    <source>
        <strain evidence="1">KR-87</strain>
    </source>
</reference>
<dbReference type="RefSeq" id="WP_350244639.1">
    <property type="nucleotide sequence ID" value="NZ_CP158299.1"/>
</dbReference>
<protein>
    <recommendedName>
        <fullName evidence="2">Adhesin domain-containing protein</fullName>
    </recommendedName>
</protein>
<accession>A0AAU7UEF9</accession>
<evidence type="ECO:0008006" key="2">
    <source>
        <dbReference type="Google" id="ProtNLM"/>
    </source>
</evidence>
<dbReference type="KEGG" id="dsc:ABOD76_09740"/>
<dbReference type="AlphaFoldDB" id="A0AAU7UEF9"/>
<dbReference type="EMBL" id="CP158299">
    <property type="protein sequence ID" value="XBV86567.1"/>
    <property type="molecule type" value="Genomic_DNA"/>
</dbReference>
<gene>
    <name evidence="1" type="ORF">ABOD76_09740</name>
</gene>
<name>A0AAU7UEF9_9DEIO</name>